<sequence>MRHRFTPSFFGTALVAAALLAAGSGVPATAAASELTQISRTPYKLTEGGSFAKYAPRVTALDGKLRKASFADVLTDGNRTARPLCRSTGISGATGFCWQTGGDTDDKQWYPQGVTGSWDASATGSYAGHKAMLVSWHSDNGGGTKGVRISFVNHDNPGKPTYRHVLLVEPTTTDTFAAVKIHAGGIAWVGDYLYVADTKRGFRVFDLRHLWRTEADPGKTKIGKGSDGKYYAFDYRYVLPQVGGYTQNGTGSCSVAPAVTAPLCFSFVGLDRSTTTPSLIAGEYYYDGKGGSRLTRWSLNAENKLAEETAAAAYRSAHPKLQGGLAHKNTFMLSSSRNSTTAGVLYRSKLNAASSTSHLPPGPEDLSYQAAAKRLWTLTEHPGNRQVIGIPLDLG</sequence>
<evidence type="ECO:0000313" key="3">
    <source>
        <dbReference type="Proteomes" id="UP001589693"/>
    </source>
</evidence>
<feature type="signal peptide" evidence="1">
    <location>
        <begin position="1"/>
        <end position="30"/>
    </location>
</feature>
<dbReference type="RefSeq" id="WP_377849775.1">
    <property type="nucleotide sequence ID" value="NZ_JBHLZU010000002.1"/>
</dbReference>
<keyword evidence="3" id="KW-1185">Reference proteome</keyword>
<reference evidence="2 3" key="1">
    <citation type="submission" date="2024-09" db="EMBL/GenBank/DDBJ databases">
        <authorList>
            <person name="Sun Q."/>
            <person name="Mori K."/>
        </authorList>
    </citation>
    <scope>NUCLEOTIDE SEQUENCE [LARGE SCALE GENOMIC DNA]</scope>
    <source>
        <strain evidence="2 3">TBRC 7907</strain>
    </source>
</reference>
<evidence type="ECO:0000313" key="2">
    <source>
        <dbReference type="EMBL" id="MFB9902700.1"/>
    </source>
</evidence>
<dbReference type="Proteomes" id="UP001589693">
    <property type="component" value="Unassembled WGS sequence"/>
</dbReference>
<evidence type="ECO:0000256" key="1">
    <source>
        <dbReference type="SAM" id="SignalP"/>
    </source>
</evidence>
<keyword evidence="1" id="KW-0732">Signal</keyword>
<comment type="caution">
    <text evidence="2">The sequence shown here is derived from an EMBL/GenBank/DDBJ whole genome shotgun (WGS) entry which is preliminary data.</text>
</comment>
<protein>
    <recommendedName>
        <fullName evidence="4">Secreted protein</fullName>
    </recommendedName>
</protein>
<accession>A0ABV5ZQM3</accession>
<gene>
    <name evidence="2" type="ORF">ACFFQA_01985</name>
</gene>
<feature type="chain" id="PRO_5047459428" description="Secreted protein" evidence="1">
    <location>
        <begin position="31"/>
        <end position="395"/>
    </location>
</feature>
<name>A0ABV5ZQM3_9PSEU</name>
<organism evidence="2 3">
    <name type="scientific">Allokutzneria oryzae</name>
    <dbReference type="NCBI Taxonomy" id="1378989"/>
    <lineage>
        <taxon>Bacteria</taxon>
        <taxon>Bacillati</taxon>
        <taxon>Actinomycetota</taxon>
        <taxon>Actinomycetes</taxon>
        <taxon>Pseudonocardiales</taxon>
        <taxon>Pseudonocardiaceae</taxon>
        <taxon>Allokutzneria</taxon>
    </lineage>
</organism>
<dbReference type="EMBL" id="JBHLZU010000002">
    <property type="protein sequence ID" value="MFB9902700.1"/>
    <property type="molecule type" value="Genomic_DNA"/>
</dbReference>
<proteinExistence type="predicted"/>
<evidence type="ECO:0008006" key="4">
    <source>
        <dbReference type="Google" id="ProtNLM"/>
    </source>
</evidence>